<dbReference type="RefSeq" id="WP_162951517.1">
    <property type="nucleotide sequence ID" value="NZ_BLKX01000001.1"/>
</dbReference>
<evidence type="ECO:0000313" key="4">
    <source>
        <dbReference type="EMBL" id="GFG80206.1"/>
    </source>
</evidence>
<evidence type="ECO:0000256" key="1">
    <source>
        <dbReference type="SAM" id="MobiDB-lite"/>
    </source>
</evidence>
<reference evidence="4 5" key="1">
    <citation type="journal article" date="2019" name="Emerg. Microbes Infect.">
        <title>Comprehensive subspecies identification of 175 nontuberculous mycobacteria species based on 7547 genomic profiles.</title>
        <authorList>
            <person name="Matsumoto Y."/>
            <person name="Kinjo T."/>
            <person name="Motooka D."/>
            <person name="Nabeya D."/>
            <person name="Jung N."/>
            <person name="Uechi K."/>
            <person name="Horii T."/>
            <person name="Iida T."/>
            <person name="Fujita J."/>
            <person name="Nakamura S."/>
        </authorList>
    </citation>
    <scope>NUCLEOTIDE SEQUENCE [LARGE SCALE GENOMIC DNA]</scope>
    <source>
        <strain evidence="4 5">JCM 18565</strain>
    </source>
</reference>
<keyword evidence="2" id="KW-0472">Membrane</keyword>
<protein>
    <recommendedName>
        <fullName evidence="3">DUF1707 domain-containing protein</fullName>
    </recommendedName>
</protein>
<sequence>MVSENTRATDKDRNDTCQVLDAALGDGQLSTEEHRQRVSSATKATTLGQLRALITDLQIRPAEAGMSNPIDKPINKRRVVLGLIGLAVVAAGIQLAWGLSGSDSPSAPPTSQPISSPAVAITVSSPPPPSTTLAPPQLLTLSGITGVFAQMRTQFGDTLGYQLNVYEDKVVVLRPDTANAHVVVQWMLRNGSWTNLGPSTAAASGSGVGDLSKFDVQAVMGVLHDAPQTLQLYDAPQTFLAVESRKDGTLYINVHVSDNTRRSGSIVVSADGAVTEIDRPRR</sequence>
<keyword evidence="5" id="KW-1185">Reference proteome</keyword>
<evidence type="ECO:0000313" key="5">
    <source>
        <dbReference type="Proteomes" id="UP000465240"/>
    </source>
</evidence>
<dbReference type="Pfam" id="PF08044">
    <property type="entry name" value="DUF1707"/>
    <property type="match status" value="1"/>
</dbReference>
<dbReference type="PANTHER" id="PTHR40763:SF4">
    <property type="entry name" value="DUF1707 DOMAIN-CONTAINING PROTEIN"/>
    <property type="match status" value="1"/>
</dbReference>
<proteinExistence type="predicted"/>
<keyword evidence="2" id="KW-1133">Transmembrane helix</keyword>
<dbReference type="PANTHER" id="PTHR40763">
    <property type="entry name" value="MEMBRANE PROTEIN-RELATED"/>
    <property type="match status" value="1"/>
</dbReference>
<feature type="domain" description="DUF1707" evidence="3">
    <location>
        <begin position="6"/>
        <end position="58"/>
    </location>
</feature>
<dbReference type="InterPro" id="IPR012551">
    <property type="entry name" value="DUF1707_SHOCT-like"/>
</dbReference>
<organism evidence="4 5">
    <name type="scientific">Mycobacterium paragordonae</name>
    <dbReference type="NCBI Taxonomy" id="1389713"/>
    <lineage>
        <taxon>Bacteria</taxon>
        <taxon>Bacillati</taxon>
        <taxon>Actinomycetota</taxon>
        <taxon>Actinomycetes</taxon>
        <taxon>Mycobacteriales</taxon>
        <taxon>Mycobacteriaceae</taxon>
        <taxon>Mycobacterium</taxon>
    </lineage>
</organism>
<evidence type="ECO:0000256" key="2">
    <source>
        <dbReference type="SAM" id="Phobius"/>
    </source>
</evidence>
<keyword evidence="2" id="KW-0812">Transmembrane</keyword>
<dbReference type="Proteomes" id="UP000465240">
    <property type="component" value="Unassembled WGS sequence"/>
</dbReference>
<accession>A0ABQ1C7C4</accession>
<feature type="compositionally biased region" description="Low complexity" evidence="1">
    <location>
        <begin position="114"/>
        <end position="124"/>
    </location>
</feature>
<feature type="region of interest" description="Disordered" evidence="1">
    <location>
        <begin position="101"/>
        <end position="133"/>
    </location>
</feature>
<feature type="transmembrane region" description="Helical" evidence="2">
    <location>
        <begin position="79"/>
        <end position="99"/>
    </location>
</feature>
<comment type="caution">
    <text evidence="4">The sequence shown here is derived from an EMBL/GenBank/DDBJ whole genome shotgun (WGS) entry which is preliminary data.</text>
</comment>
<evidence type="ECO:0000259" key="3">
    <source>
        <dbReference type="Pfam" id="PF08044"/>
    </source>
</evidence>
<gene>
    <name evidence="4" type="ORF">MPRG_34820</name>
</gene>
<name>A0ABQ1C7C4_9MYCO</name>
<dbReference type="EMBL" id="BLKX01000001">
    <property type="protein sequence ID" value="GFG80206.1"/>
    <property type="molecule type" value="Genomic_DNA"/>
</dbReference>